<evidence type="ECO:0000256" key="4">
    <source>
        <dbReference type="ARBA" id="ARBA00022833"/>
    </source>
</evidence>
<evidence type="ECO:0000256" key="3">
    <source>
        <dbReference type="ARBA" id="ARBA00022723"/>
    </source>
</evidence>
<dbReference type="Gene3D" id="3.10.200.10">
    <property type="entry name" value="Alpha carbonic anhydrase"/>
    <property type="match status" value="1"/>
</dbReference>
<dbReference type="InterPro" id="IPR036398">
    <property type="entry name" value="CA_dom_sf"/>
</dbReference>
<proteinExistence type="inferred from homology"/>
<dbReference type="InterPro" id="IPR001148">
    <property type="entry name" value="CA_dom"/>
</dbReference>
<evidence type="ECO:0000313" key="8">
    <source>
        <dbReference type="EMBL" id="OIQ68399.1"/>
    </source>
</evidence>
<comment type="similarity">
    <text evidence="1">Belongs to the alpha-carbonic anhydrase family.</text>
</comment>
<dbReference type="EC" id="4.2.1.1" evidence="2"/>
<keyword evidence="4" id="KW-0862">Zinc</keyword>
<sequence length="204" mass="22623">MCESGQRQSPINITSAAITAHTLPAMLPQYRDAPLRLANDGHTVRVRFAKSGQLMLGKERYTLQQFHFHTPGGDEINGEKFPLAAHILHKSSSGQLLAIVVPFRIGAENPLLAQLIPLIPARVDGDHRHPEVTVNARQLLPQQLGYYRYTGSLTAAPCTEGVQWLVMKQPLELSSAQLAAYHKRFADNMRAVNPLHQRPISETP</sequence>
<evidence type="ECO:0000256" key="2">
    <source>
        <dbReference type="ARBA" id="ARBA00012925"/>
    </source>
</evidence>
<gene>
    <name evidence="8" type="primary">cah_6</name>
    <name evidence="8" type="ORF">GALL_500090</name>
</gene>
<comment type="catalytic activity">
    <reaction evidence="6">
        <text>hydrogencarbonate + H(+) = CO2 + H2O</text>
        <dbReference type="Rhea" id="RHEA:10748"/>
        <dbReference type="ChEBI" id="CHEBI:15377"/>
        <dbReference type="ChEBI" id="CHEBI:15378"/>
        <dbReference type="ChEBI" id="CHEBI:16526"/>
        <dbReference type="ChEBI" id="CHEBI:17544"/>
        <dbReference type="EC" id="4.2.1.1"/>
    </reaction>
</comment>
<dbReference type="InterPro" id="IPR023561">
    <property type="entry name" value="Carbonic_anhydrase_a-class"/>
</dbReference>
<reference evidence="8" key="1">
    <citation type="submission" date="2016-10" db="EMBL/GenBank/DDBJ databases">
        <title>Sequence of Gallionella enrichment culture.</title>
        <authorList>
            <person name="Poehlein A."/>
            <person name="Muehling M."/>
            <person name="Daniel R."/>
        </authorList>
    </citation>
    <scope>NUCLEOTIDE SEQUENCE</scope>
</reference>
<dbReference type="GO" id="GO:0004089">
    <property type="term" value="F:carbonate dehydratase activity"/>
    <property type="evidence" value="ECO:0007669"/>
    <property type="project" value="UniProtKB-EC"/>
</dbReference>
<dbReference type="PROSITE" id="PS51144">
    <property type="entry name" value="ALPHA_CA_2"/>
    <property type="match status" value="1"/>
</dbReference>
<dbReference type="EMBL" id="MLJW01005331">
    <property type="protein sequence ID" value="OIQ68399.1"/>
    <property type="molecule type" value="Genomic_DNA"/>
</dbReference>
<dbReference type="PANTHER" id="PTHR18952:SF265">
    <property type="entry name" value="CARBONIC ANHYDRASE"/>
    <property type="match status" value="1"/>
</dbReference>
<organism evidence="8">
    <name type="scientific">mine drainage metagenome</name>
    <dbReference type="NCBI Taxonomy" id="410659"/>
    <lineage>
        <taxon>unclassified sequences</taxon>
        <taxon>metagenomes</taxon>
        <taxon>ecological metagenomes</taxon>
    </lineage>
</organism>
<feature type="domain" description="Alpha-carbonic anhydrase" evidence="7">
    <location>
        <begin position="1"/>
        <end position="204"/>
    </location>
</feature>
<dbReference type="SMART" id="SM01057">
    <property type="entry name" value="Carb_anhydrase"/>
    <property type="match status" value="1"/>
</dbReference>
<dbReference type="PANTHER" id="PTHR18952">
    <property type="entry name" value="CARBONIC ANHYDRASE"/>
    <property type="match status" value="1"/>
</dbReference>
<dbReference type="AlphaFoldDB" id="A0A1J5PKS7"/>
<dbReference type="CDD" id="cd03124">
    <property type="entry name" value="alpha_CA_prokaryotic_like"/>
    <property type="match status" value="1"/>
</dbReference>
<keyword evidence="5 8" id="KW-0456">Lyase</keyword>
<evidence type="ECO:0000256" key="6">
    <source>
        <dbReference type="ARBA" id="ARBA00048348"/>
    </source>
</evidence>
<keyword evidence="3" id="KW-0479">Metal-binding</keyword>
<evidence type="ECO:0000256" key="5">
    <source>
        <dbReference type="ARBA" id="ARBA00023239"/>
    </source>
</evidence>
<name>A0A1J5PKS7_9ZZZZ</name>
<dbReference type="GO" id="GO:0008270">
    <property type="term" value="F:zinc ion binding"/>
    <property type="evidence" value="ECO:0007669"/>
    <property type="project" value="InterPro"/>
</dbReference>
<evidence type="ECO:0000256" key="1">
    <source>
        <dbReference type="ARBA" id="ARBA00010718"/>
    </source>
</evidence>
<dbReference type="InterPro" id="IPR041891">
    <property type="entry name" value="Alpha_CA_prokaryot-like"/>
</dbReference>
<protein>
    <recommendedName>
        <fullName evidence="2">carbonic anhydrase</fullName>
        <ecNumber evidence="2">4.2.1.1</ecNumber>
    </recommendedName>
</protein>
<dbReference type="SUPFAM" id="SSF51069">
    <property type="entry name" value="Carbonic anhydrase"/>
    <property type="match status" value="1"/>
</dbReference>
<accession>A0A1J5PKS7</accession>
<dbReference type="Pfam" id="PF00194">
    <property type="entry name" value="Carb_anhydrase"/>
    <property type="match status" value="1"/>
</dbReference>
<evidence type="ECO:0000259" key="7">
    <source>
        <dbReference type="PROSITE" id="PS51144"/>
    </source>
</evidence>
<comment type="caution">
    <text evidence="8">The sequence shown here is derived from an EMBL/GenBank/DDBJ whole genome shotgun (WGS) entry which is preliminary data.</text>
</comment>